<dbReference type="RefSeq" id="WP_246062233.1">
    <property type="nucleotide sequence ID" value="NZ_VFQC01000001.1"/>
</dbReference>
<gene>
    <name evidence="1" type="ORF">FHX37_2140</name>
</gene>
<evidence type="ECO:0000313" key="2">
    <source>
        <dbReference type="Proteomes" id="UP000317422"/>
    </source>
</evidence>
<name>A0A543NK76_9ACTN</name>
<proteinExistence type="predicted"/>
<dbReference type="EMBL" id="VFQC01000001">
    <property type="protein sequence ID" value="TQN32194.1"/>
    <property type="molecule type" value="Genomic_DNA"/>
</dbReference>
<keyword evidence="2" id="KW-1185">Reference proteome</keyword>
<accession>A0A543NK76</accession>
<protein>
    <submittedName>
        <fullName evidence="1">Uncharacterized protein</fullName>
    </submittedName>
</protein>
<reference evidence="1 2" key="1">
    <citation type="submission" date="2019-06" db="EMBL/GenBank/DDBJ databases">
        <title>Sequencing the genomes of 1000 actinobacteria strains.</title>
        <authorList>
            <person name="Klenk H.-P."/>
        </authorList>
    </citation>
    <scope>NUCLEOTIDE SEQUENCE [LARGE SCALE GENOMIC DNA]</scope>
    <source>
        <strain evidence="1 2">DSM 45015</strain>
    </source>
</reference>
<dbReference type="Proteomes" id="UP000317422">
    <property type="component" value="Unassembled WGS sequence"/>
</dbReference>
<evidence type="ECO:0000313" key="1">
    <source>
        <dbReference type="EMBL" id="TQN32194.1"/>
    </source>
</evidence>
<dbReference type="AlphaFoldDB" id="A0A543NK76"/>
<sequence length="68" mass="7211">MDDALPRPDSGQDLAQGLQPLNVVAYGALADVETFGEFAAGRSRRTCSSASKRRSLAEVSIIEPFSAL</sequence>
<organism evidence="1 2">
    <name type="scientific">Haloactinospora alba</name>
    <dbReference type="NCBI Taxonomy" id="405555"/>
    <lineage>
        <taxon>Bacteria</taxon>
        <taxon>Bacillati</taxon>
        <taxon>Actinomycetota</taxon>
        <taxon>Actinomycetes</taxon>
        <taxon>Streptosporangiales</taxon>
        <taxon>Nocardiopsidaceae</taxon>
        <taxon>Haloactinospora</taxon>
    </lineage>
</organism>
<comment type="caution">
    <text evidence="1">The sequence shown here is derived from an EMBL/GenBank/DDBJ whole genome shotgun (WGS) entry which is preliminary data.</text>
</comment>